<dbReference type="InterPro" id="IPR013325">
    <property type="entry name" value="RNA_pol_sigma_r2"/>
</dbReference>
<evidence type="ECO:0000256" key="1">
    <source>
        <dbReference type="ARBA" id="ARBA00023015"/>
    </source>
</evidence>
<evidence type="ECO:0000256" key="3">
    <source>
        <dbReference type="ARBA" id="ARBA00023125"/>
    </source>
</evidence>
<evidence type="ECO:0000313" key="6">
    <source>
        <dbReference type="EMBL" id="KKK58146.1"/>
    </source>
</evidence>
<evidence type="ECO:0000256" key="4">
    <source>
        <dbReference type="ARBA" id="ARBA00023163"/>
    </source>
</evidence>
<sequence>MIQHAPRSSKSQGPLDSILGSILQRLNAGAVAAYVTAVADSEWFLVDHAGADTGAGQPAQRVRPHQELAEILSRASTPINSHTVPYYLFFTRKDARKKCPYTCAWAPVRWEGTLAGGLAVASSNDQSFTTHQLDYLASVADELARRLRIHQLITSYRNGGDRGARDQLVQMHLGLVNRACNRFAGSREPIEDLRQVGAMALLTAIDRYRPDQGYDFAAFVSPCITGELLNYLRDH</sequence>
<dbReference type="InterPro" id="IPR029016">
    <property type="entry name" value="GAF-like_dom_sf"/>
</dbReference>
<keyword evidence="2" id="KW-0731">Sigma factor</keyword>
<feature type="non-terminal residue" evidence="6">
    <location>
        <position position="235"/>
    </location>
</feature>
<dbReference type="SUPFAM" id="SSF55781">
    <property type="entry name" value="GAF domain-like"/>
    <property type="match status" value="1"/>
</dbReference>
<dbReference type="PANTHER" id="PTHR30385:SF4">
    <property type="entry name" value="RNA POLYMERASE SIGMA-E FACTOR"/>
    <property type="match status" value="1"/>
</dbReference>
<organism evidence="6">
    <name type="scientific">marine sediment metagenome</name>
    <dbReference type="NCBI Taxonomy" id="412755"/>
    <lineage>
        <taxon>unclassified sequences</taxon>
        <taxon>metagenomes</taxon>
        <taxon>ecological metagenomes</taxon>
    </lineage>
</organism>
<reference evidence="6" key="1">
    <citation type="journal article" date="2015" name="Nature">
        <title>Complex archaea that bridge the gap between prokaryotes and eukaryotes.</title>
        <authorList>
            <person name="Spang A."/>
            <person name="Saw J.H."/>
            <person name="Jorgensen S.L."/>
            <person name="Zaremba-Niedzwiedzka K."/>
            <person name="Martijn J."/>
            <person name="Lind A.E."/>
            <person name="van Eijk R."/>
            <person name="Schleper C."/>
            <person name="Guy L."/>
            <person name="Ettema T.J."/>
        </authorList>
    </citation>
    <scope>NUCLEOTIDE SEQUENCE</scope>
</reference>
<dbReference type="Pfam" id="PF04542">
    <property type="entry name" value="Sigma70_r2"/>
    <property type="match status" value="1"/>
</dbReference>
<evidence type="ECO:0000256" key="2">
    <source>
        <dbReference type="ARBA" id="ARBA00023082"/>
    </source>
</evidence>
<dbReference type="AlphaFoldDB" id="A0A0F8ZDM7"/>
<dbReference type="SUPFAM" id="SSF88946">
    <property type="entry name" value="Sigma2 domain of RNA polymerase sigma factors"/>
    <property type="match status" value="1"/>
</dbReference>
<accession>A0A0F8ZDM7</accession>
<keyword evidence="4" id="KW-0804">Transcription</keyword>
<keyword evidence="1" id="KW-0805">Transcription regulation</keyword>
<comment type="caution">
    <text evidence="6">The sequence shown here is derived from an EMBL/GenBank/DDBJ whole genome shotgun (WGS) entry which is preliminary data.</text>
</comment>
<dbReference type="GO" id="GO:0006352">
    <property type="term" value="P:DNA-templated transcription initiation"/>
    <property type="evidence" value="ECO:0007669"/>
    <property type="project" value="InterPro"/>
</dbReference>
<proteinExistence type="predicted"/>
<dbReference type="EMBL" id="LAZR01064124">
    <property type="protein sequence ID" value="KKK58146.1"/>
    <property type="molecule type" value="Genomic_DNA"/>
</dbReference>
<protein>
    <recommendedName>
        <fullName evidence="5">RNA polymerase sigma-70 region 2 domain-containing protein</fullName>
    </recommendedName>
</protein>
<dbReference type="PANTHER" id="PTHR30385">
    <property type="entry name" value="SIGMA FACTOR F FLAGELLAR"/>
    <property type="match status" value="1"/>
</dbReference>
<gene>
    <name evidence="6" type="ORF">LCGC14_3047370</name>
</gene>
<evidence type="ECO:0000259" key="5">
    <source>
        <dbReference type="Pfam" id="PF04542"/>
    </source>
</evidence>
<dbReference type="GO" id="GO:0016987">
    <property type="term" value="F:sigma factor activity"/>
    <property type="evidence" value="ECO:0007669"/>
    <property type="project" value="UniProtKB-KW"/>
</dbReference>
<dbReference type="Gene3D" id="3.30.450.40">
    <property type="match status" value="1"/>
</dbReference>
<name>A0A0F8ZDM7_9ZZZZ</name>
<dbReference type="Gene3D" id="1.10.1740.10">
    <property type="match status" value="1"/>
</dbReference>
<dbReference type="InterPro" id="IPR007627">
    <property type="entry name" value="RNA_pol_sigma70_r2"/>
</dbReference>
<keyword evidence="3" id="KW-0238">DNA-binding</keyword>
<feature type="domain" description="RNA polymerase sigma-70 region 2" evidence="5">
    <location>
        <begin position="168"/>
        <end position="235"/>
    </location>
</feature>
<dbReference type="GO" id="GO:0003677">
    <property type="term" value="F:DNA binding"/>
    <property type="evidence" value="ECO:0007669"/>
    <property type="project" value="UniProtKB-KW"/>
</dbReference>